<evidence type="ECO:0000313" key="1">
    <source>
        <dbReference type="EMBL" id="QNL31711.1"/>
    </source>
</evidence>
<organism evidence="1">
    <name type="scientific">Bacteriophage sp</name>
    <dbReference type="NCBI Taxonomy" id="38018"/>
    <lineage>
        <taxon>Viruses</taxon>
    </lineage>
</organism>
<sequence>MVAQVTQLNSPKTFNMIPQSIKLDRDEIRLLKAVKLISLELYVRWALILTYGQNTVTLSEKQMTYFCEEWSFRLGDLFEGSKGEFSLTPEDVMLAIAKLSKKEKSGVTCAIQLELNLGGSWTD</sequence>
<accession>A0A7G9A4N8</accession>
<protein>
    <submittedName>
        <fullName evidence="1">Uncharacterized protein</fullName>
    </submittedName>
</protein>
<name>A0A7G9A4N8_9VIRU</name>
<dbReference type="EMBL" id="MT840189">
    <property type="protein sequence ID" value="QNL31711.1"/>
    <property type="molecule type" value="Genomic_DNA"/>
</dbReference>
<reference evidence="1" key="1">
    <citation type="submission" date="2020-07" db="EMBL/GenBank/DDBJ databases">
        <title>Dissolved microcystin release linked to lysis of a Microcystis spp. bloom in Lake Erie (USA) attributed to a novel cyanophage.</title>
        <authorList>
            <person name="McKindles K.M."/>
            <person name="Manes M.A."/>
            <person name="DeMarco J.R."/>
            <person name="McClure A."/>
            <person name="McKay R.M."/>
            <person name="Davis T.W."/>
            <person name="Bullerjahn G.S."/>
        </authorList>
    </citation>
    <scope>NUCLEOTIDE SEQUENCE</scope>
</reference>
<proteinExistence type="predicted"/>